<evidence type="ECO:0000313" key="2">
    <source>
        <dbReference type="Proteomes" id="UP000033054"/>
    </source>
</evidence>
<dbReference type="AlphaFoldDB" id="A0A0E3V5S2"/>
<evidence type="ECO:0000313" key="1">
    <source>
        <dbReference type="EMBL" id="AKD53901.1"/>
    </source>
</evidence>
<dbReference type="HOGENOM" id="CLU_1165245_0_0_10"/>
<dbReference type="KEGG" id="srd:SD10_02270"/>
<sequence length="238" mass="27809">MWQDNNANRYDYRFDANQRLTQCTAFEQTSSYGVYPFNQSLTYTKEGLLERVRDQEDSSRYHYRNGRLASIDFFQEGKSIYRYLVSTNEQGIIVGLRGVPLNDSGLLGYTTRYQLDEQGRYVQLDVEDDRGKLYYRVKQTDFVSANGHLYGLMQGVPYDLNRYPWLDWGEGFPLSPYLASHTETYRYAAPETPSQLIKRADESVTWQRDKLGHVTGQFHTDVLTTIQDTVLIHYINCH</sequence>
<dbReference type="EMBL" id="CP010429">
    <property type="protein sequence ID" value="AKD53901.1"/>
    <property type="molecule type" value="Genomic_DNA"/>
</dbReference>
<gene>
    <name evidence="1" type="ORF">SD10_02270</name>
</gene>
<proteinExistence type="predicted"/>
<dbReference type="Proteomes" id="UP000033054">
    <property type="component" value="Chromosome"/>
</dbReference>
<name>A0A0E3V5S2_9BACT</name>
<protein>
    <submittedName>
        <fullName evidence="1">Uncharacterized protein</fullName>
    </submittedName>
</protein>
<organism evidence="1 2">
    <name type="scientific">Spirosoma radiotolerans</name>
    <dbReference type="NCBI Taxonomy" id="1379870"/>
    <lineage>
        <taxon>Bacteria</taxon>
        <taxon>Pseudomonadati</taxon>
        <taxon>Bacteroidota</taxon>
        <taxon>Cytophagia</taxon>
        <taxon>Cytophagales</taxon>
        <taxon>Cytophagaceae</taxon>
        <taxon>Spirosoma</taxon>
    </lineage>
</organism>
<dbReference type="PATRIC" id="fig|1379870.5.peg.507"/>
<reference evidence="1 2" key="1">
    <citation type="journal article" date="2014" name="Curr. Microbiol.">
        <title>Spirosoma radiotolerans sp. nov., a gamma-radiation-resistant bacterium isolated from gamma ray-irradiated soil.</title>
        <authorList>
            <person name="Lee J.J."/>
            <person name="Srinivasan S."/>
            <person name="Lim S."/>
            <person name="Joe M."/>
            <person name="Im S."/>
            <person name="Bae S.I."/>
            <person name="Park K.R."/>
            <person name="Han J.H."/>
            <person name="Park S.H."/>
            <person name="Joo B.M."/>
            <person name="Park S.J."/>
            <person name="Kim M.K."/>
        </authorList>
    </citation>
    <scope>NUCLEOTIDE SEQUENCE [LARGE SCALE GENOMIC DNA]</scope>
    <source>
        <strain evidence="1 2">DG5A</strain>
    </source>
</reference>
<accession>A0A0E3V5S2</accession>
<keyword evidence="2" id="KW-1185">Reference proteome</keyword>